<evidence type="ECO:0000259" key="2">
    <source>
        <dbReference type="Pfam" id="PF15477"/>
    </source>
</evidence>
<dbReference type="EMBL" id="CAJOAX010001294">
    <property type="protein sequence ID" value="CAF3703409.1"/>
    <property type="molecule type" value="Genomic_DNA"/>
</dbReference>
<dbReference type="Proteomes" id="UP000663823">
    <property type="component" value="Unassembled WGS sequence"/>
</dbReference>
<proteinExistence type="predicted"/>
<feature type="compositionally biased region" description="Basic residues" evidence="1">
    <location>
        <begin position="29"/>
        <end position="88"/>
    </location>
</feature>
<feature type="domain" description="Small acidic protein-like" evidence="2">
    <location>
        <begin position="233"/>
        <end position="294"/>
    </location>
</feature>
<feature type="compositionally biased region" description="Polar residues" evidence="1">
    <location>
        <begin position="13"/>
        <end position="23"/>
    </location>
</feature>
<evidence type="ECO:0000313" key="3">
    <source>
        <dbReference type="EMBL" id="CAF3703409.1"/>
    </source>
</evidence>
<dbReference type="PANTHER" id="PTHR22426">
    <property type="entry name" value="ARGININE_SERINE-RICH COILED-COIL PROTEIN 2"/>
    <property type="match status" value="1"/>
</dbReference>
<gene>
    <name evidence="3" type="ORF">OTI717_LOCUS12689</name>
</gene>
<dbReference type="Pfam" id="PF15477">
    <property type="entry name" value="SMAP"/>
    <property type="match status" value="1"/>
</dbReference>
<sequence>MADKHSDDVTIEKPTSTTKSPPNNDDKSRHRKRRDRSRSSSVKRHRHKRSRSRSHHHHRQKRHRHSRSRSPRRRRSRSRRRSPRRHFSPIKNRNIHIEIRANEDEKKRIQLETLQKFKDMAANDTLDLSQLTIEDLKKAVDVPKELRSNQGATIMYQMDEIRKLVSLELRSIDSINTLYIEELTGISVPKIYNTGTVNPLQYAQQQRKRKLLWSKTNDKTSTSKVGAAITDGQDEKTAEKFRKLLGMKTSGNTNNDLTETNAINQQQQNTFDSLDKEYQTARITTHLRRGVGLGFLSQGSFIPSSSDKN</sequence>
<comment type="caution">
    <text evidence="3">The sequence shown here is derived from an EMBL/GenBank/DDBJ whole genome shotgun (WGS) entry which is preliminary data.</text>
</comment>
<reference evidence="3" key="1">
    <citation type="submission" date="2021-02" db="EMBL/GenBank/DDBJ databases">
        <authorList>
            <person name="Nowell W R."/>
        </authorList>
    </citation>
    <scope>NUCLEOTIDE SEQUENCE</scope>
</reference>
<dbReference type="AlphaFoldDB" id="A0A818V3G6"/>
<evidence type="ECO:0000256" key="1">
    <source>
        <dbReference type="SAM" id="MobiDB-lite"/>
    </source>
</evidence>
<protein>
    <recommendedName>
        <fullName evidence="2">Small acidic protein-like domain-containing protein</fullName>
    </recommendedName>
</protein>
<name>A0A818V3G6_9BILA</name>
<feature type="region of interest" description="Disordered" evidence="1">
    <location>
        <begin position="1"/>
        <end position="92"/>
    </location>
</feature>
<dbReference type="InterPro" id="IPR028124">
    <property type="entry name" value="SMAP_dom"/>
</dbReference>
<organism evidence="3 4">
    <name type="scientific">Rotaria sordida</name>
    <dbReference type="NCBI Taxonomy" id="392033"/>
    <lineage>
        <taxon>Eukaryota</taxon>
        <taxon>Metazoa</taxon>
        <taxon>Spiralia</taxon>
        <taxon>Gnathifera</taxon>
        <taxon>Rotifera</taxon>
        <taxon>Eurotatoria</taxon>
        <taxon>Bdelloidea</taxon>
        <taxon>Philodinida</taxon>
        <taxon>Philodinidae</taxon>
        <taxon>Rotaria</taxon>
    </lineage>
</organism>
<evidence type="ECO:0000313" key="4">
    <source>
        <dbReference type="Proteomes" id="UP000663823"/>
    </source>
</evidence>
<dbReference type="PANTHER" id="PTHR22426:SF2">
    <property type="entry name" value="ARGININE_SERINE-RICH COILED-COIL PROTEIN 2"/>
    <property type="match status" value="1"/>
</dbReference>
<feature type="compositionally biased region" description="Basic and acidic residues" evidence="1">
    <location>
        <begin position="1"/>
        <end position="11"/>
    </location>
</feature>
<accession>A0A818V3G6</accession>